<evidence type="ECO:0000259" key="4">
    <source>
        <dbReference type="PROSITE" id="PS50202"/>
    </source>
</evidence>
<evidence type="ECO:0000313" key="6">
    <source>
        <dbReference type="Proteomes" id="UP000016368"/>
    </source>
</evidence>
<dbReference type="eggNOG" id="COG2706">
    <property type="taxonomic scope" value="Bacteria"/>
</dbReference>
<dbReference type="GO" id="GO:0006006">
    <property type="term" value="P:glucose metabolic process"/>
    <property type="evidence" value="ECO:0007669"/>
    <property type="project" value="UniProtKB-KW"/>
</dbReference>
<dbReference type="InterPro" id="IPR011048">
    <property type="entry name" value="Haem_d1_sf"/>
</dbReference>
<feature type="domain" description="MSP" evidence="4">
    <location>
        <begin position="261"/>
        <end position="360"/>
    </location>
</feature>
<dbReference type="GO" id="GO:0005829">
    <property type="term" value="C:cytosol"/>
    <property type="evidence" value="ECO:0007669"/>
    <property type="project" value="TreeGrafter"/>
</dbReference>
<dbReference type="PROSITE" id="PS50202">
    <property type="entry name" value="MSP"/>
    <property type="match status" value="1"/>
</dbReference>
<dbReference type="GO" id="GO:0017057">
    <property type="term" value="F:6-phosphogluconolactonase activity"/>
    <property type="evidence" value="ECO:0007669"/>
    <property type="project" value="TreeGrafter"/>
</dbReference>
<gene>
    <name evidence="5" type="ORF">HGR_02423</name>
</gene>
<evidence type="ECO:0000256" key="3">
    <source>
        <dbReference type="SAM" id="SignalP"/>
    </source>
</evidence>
<organism evidence="5 6">
    <name type="scientific">Hylemonella gracilis ATCC 19624</name>
    <dbReference type="NCBI Taxonomy" id="887062"/>
    <lineage>
        <taxon>Bacteria</taxon>
        <taxon>Pseudomonadati</taxon>
        <taxon>Pseudomonadota</taxon>
        <taxon>Betaproteobacteria</taxon>
        <taxon>Burkholderiales</taxon>
        <taxon>Comamonadaceae</taxon>
        <taxon>Hylemonella</taxon>
    </lineage>
</organism>
<evidence type="ECO:0000256" key="2">
    <source>
        <dbReference type="ARBA" id="ARBA00022526"/>
    </source>
</evidence>
<dbReference type="AlphaFoldDB" id="F3KPX2"/>
<keyword evidence="6" id="KW-1185">Reference proteome</keyword>
<dbReference type="Pfam" id="PF10282">
    <property type="entry name" value="Lactonase"/>
    <property type="match status" value="1"/>
</dbReference>
<dbReference type="RefSeq" id="WP_006296458.1">
    <property type="nucleotide sequence ID" value="NZ_AEGR01000029.1"/>
</dbReference>
<name>F3KPX2_9BURK</name>
<dbReference type="InterPro" id="IPR015943">
    <property type="entry name" value="WD40/YVTN_repeat-like_dom_sf"/>
</dbReference>
<dbReference type="SUPFAM" id="SSF51004">
    <property type="entry name" value="C-terminal (heme d1) domain of cytochrome cd1-nitrite reductase"/>
    <property type="match status" value="1"/>
</dbReference>
<dbReference type="PANTHER" id="PTHR30344:SF1">
    <property type="entry name" value="6-PHOSPHOGLUCONOLACTONASE"/>
    <property type="match status" value="1"/>
</dbReference>
<comment type="similarity">
    <text evidence="1">Belongs to the cycloisomerase 2 family.</text>
</comment>
<evidence type="ECO:0000256" key="1">
    <source>
        <dbReference type="ARBA" id="ARBA00005564"/>
    </source>
</evidence>
<keyword evidence="2" id="KW-0119">Carbohydrate metabolism</keyword>
<feature type="signal peptide" evidence="3">
    <location>
        <begin position="1"/>
        <end position="29"/>
    </location>
</feature>
<reference evidence="5 6" key="1">
    <citation type="journal article" date="2011" name="EMBO J.">
        <title>Structural diversity of bacterial flagellar motors.</title>
        <authorList>
            <person name="Chen S."/>
            <person name="Beeby M."/>
            <person name="Murphy G.E."/>
            <person name="Leadbetter J.R."/>
            <person name="Hendrixson D.R."/>
            <person name="Briegel A."/>
            <person name="Li Z."/>
            <person name="Shi J."/>
            <person name="Tocheva E.I."/>
            <person name="Muller A."/>
            <person name="Dobro M.J."/>
            <person name="Jensen G.J."/>
        </authorList>
    </citation>
    <scope>NUCLEOTIDE SEQUENCE [LARGE SCALE GENOMIC DNA]</scope>
    <source>
        <strain evidence="5 6">ATCC 19624</strain>
    </source>
</reference>
<comment type="caution">
    <text evidence="5">The sequence shown here is derived from an EMBL/GenBank/DDBJ whole genome shotgun (WGS) entry which is preliminary data.</text>
</comment>
<dbReference type="InterPro" id="IPR050282">
    <property type="entry name" value="Cycloisomerase_2"/>
</dbReference>
<keyword evidence="3" id="KW-0732">Signal</keyword>
<protein>
    <submittedName>
        <fullName evidence="5">6-phosphogluconolactonase</fullName>
    </submittedName>
</protein>
<dbReference type="PROSITE" id="PS51257">
    <property type="entry name" value="PROKAR_LIPOPROTEIN"/>
    <property type="match status" value="1"/>
</dbReference>
<dbReference type="PANTHER" id="PTHR30344">
    <property type="entry name" value="6-PHOSPHOGLUCONOLACTONASE-RELATED"/>
    <property type="match status" value="1"/>
</dbReference>
<dbReference type="Gene3D" id="2.130.10.10">
    <property type="entry name" value="YVTN repeat-like/Quinoprotein amine dehydrogenase"/>
    <property type="match status" value="1"/>
</dbReference>
<evidence type="ECO:0000313" key="5">
    <source>
        <dbReference type="EMBL" id="EGI78140.1"/>
    </source>
</evidence>
<dbReference type="STRING" id="887062.HGR_02423"/>
<dbReference type="EMBL" id="AEGR01000029">
    <property type="protein sequence ID" value="EGI78140.1"/>
    <property type="molecule type" value="Genomic_DNA"/>
</dbReference>
<dbReference type="InterPro" id="IPR000535">
    <property type="entry name" value="MSP_dom"/>
</dbReference>
<dbReference type="InterPro" id="IPR019405">
    <property type="entry name" value="Lactonase_7-beta_prop"/>
</dbReference>
<proteinExistence type="inferred from homology"/>
<accession>F3KPX2</accession>
<sequence length="360" mass="38162">MSFPKLFCGAAAAVCLMLQGCATSTTATAYVSNADSREISVLELNKREGTLRSLQTVSVGGTAMPLALSPDQKKLYVALRSEPYTAAAFTIDATTGQLSPLGSAALPDSMANIATDRSGRWLFAASYGGHRASVSPIDAAGKPAAAVQIVPNGKNAHAAIPDAANRNVYITSLGTDQVLQWRFDAATGQLTPNDPPAMAARPGSGPRHLVFHPNGRHAYLLGELDASVELLEVDAAKGQLSRKQHWSTLPAGFTGKPWAADLHLTPDGRFLYTSERTSSTLAIWRVDAGSGALTLVGHQATEQQPRGFQIDSSGQWLMAAGQLSHSVTLYRIDPDNGRLSQAQRVPVGKGPNWIEIVDRP</sequence>
<dbReference type="Proteomes" id="UP000016368">
    <property type="component" value="Unassembled WGS sequence"/>
</dbReference>
<keyword evidence="2" id="KW-0313">Glucose metabolism</keyword>
<feature type="chain" id="PRO_5003296796" evidence="3">
    <location>
        <begin position="30"/>
        <end position="360"/>
    </location>
</feature>